<keyword evidence="12" id="KW-1185">Reference proteome</keyword>
<gene>
    <name evidence="13" type="primary">MCTP1</name>
</gene>
<dbReference type="Gene3D" id="2.60.40.150">
    <property type="entry name" value="C2 domain"/>
    <property type="match status" value="3"/>
</dbReference>
<reference evidence="13" key="1">
    <citation type="submission" date="2025-08" db="UniProtKB">
        <authorList>
            <consortium name="RefSeq"/>
        </authorList>
    </citation>
    <scope>IDENTIFICATION</scope>
    <source>
        <tissue evidence="13">Sperm</tissue>
    </source>
</reference>
<dbReference type="InterPro" id="IPR035892">
    <property type="entry name" value="C2_domain_sf"/>
</dbReference>
<keyword evidence="5" id="KW-0677">Repeat</keyword>
<evidence type="ECO:0000256" key="7">
    <source>
        <dbReference type="ARBA" id="ARBA00022989"/>
    </source>
</evidence>
<feature type="region of interest" description="Disordered" evidence="9">
    <location>
        <begin position="92"/>
        <end position="127"/>
    </location>
</feature>
<evidence type="ECO:0000256" key="10">
    <source>
        <dbReference type="SAM" id="Phobius"/>
    </source>
</evidence>
<dbReference type="GO" id="GO:0046928">
    <property type="term" value="P:regulation of neurotransmitter secretion"/>
    <property type="evidence" value="ECO:0007669"/>
    <property type="project" value="TreeGrafter"/>
</dbReference>
<evidence type="ECO:0000256" key="3">
    <source>
        <dbReference type="ARBA" id="ARBA00022692"/>
    </source>
</evidence>
<evidence type="ECO:0000256" key="8">
    <source>
        <dbReference type="ARBA" id="ARBA00023136"/>
    </source>
</evidence>
<evidence type="ECO:0000256" key="4">
    <source>
        <dbReference type="ARBA" id="ARBA00022723"/>
    </source>
</evidence>
<dbReference type="PRINTS" id="PR00360">
    <property type="entry name" value="C2DOMAIN"/>
</dbReference>
<proteinExistence type="inferred from homology"/>
<dbReference type="Pfam" id="PF00168">
    <property type="entry name" value="C2"/>
    <property type="match status" value="3"/>
</dbReference>
<name>A0AAJ7TXP9_PETMA</name>
<feature type="region of interest" description="Disordered" evidence="9">
    <location>
        <begin position="1"/>
        <end position="68"/>
    </location>
</feature>
<keyword evidence="3 10" id="KW-0812">Transmembrane</keyword>
<keyword evidence="7 10" id="KW-1133">Transmembrane helix</keyword>
<accession>A0AAJ7TXP9</accession>
<dbReference type="CDD" id="cd08376">
    <property type="entry name" value="C2B_MCTP_PRT"/>
    <property type="match status" value="1"/>
</dbReference>
<evidence type="ECO:0000313" key="12">
    <source>
        <dbReference type="Proteomes" id="UP001318040"/>
    </source>
</evidence>
<dbReference type="PANTHER" id="PTHR45911:SF3">
    <property type="entry name" value="DYSFERLIN-RELATED"/>
    <property type="match status" value="1"/>
</dbReference>
<feature type="compositionally biased region" description="Polar residues" evidence="9">
    <location>
        <begin position="105"/>
        <end position="114"/>
    </location>
</feature>
<dbReference type="SUPFAM" id="SSF49562">
    <property type="entry name" value="C2 domain (Calcium/lipid-binding domain, CaLB)"/>
    <property type="match status" value="3"/>
</dbReference>
<dbReference type="SMART" id="SM00239">
    <property type="entry name" value="C2"/>
    <property type="match status" value="3"/>
</dbReference>
<dbReference type="AlphaFoldDB" id="A0AAJ7TXP9"/>
<dbReference type="CDD" id="cd08377">
    <property type="entry name" value="C2C_MCTP_PRT"/>
    <property type="match status" value="1"/>
</dbReference>
<evidence type="ECO:0000313" key="13">
    <source>
        <dbReference type="RefSeq" id="XP_032824537.1"/>
    </source>
</evidence>
<keyword evidence="8 10" id="KW-0472">Membrane</keyword>
<dbReference type="FunFam" id="2.60.40.150:FF:000050">
    <property type="entry name" value="Multiple C2 and transmembrane domain containing 1"/>
    <property type="match status" value="1"/>
</dbReference>
<evidence type="ECO:0000256" key="6">
    <source>
        <dbReference type="ARBA" id="ARBA00022837"/>
    </source>
</evidence>
<dbReference type="CDD" id="cd04042">
    <property type="entry name" value="C2A_MCTP_PRT"/>
    <property type="match status" value="1"/>
</dbReference>
<dbReference type="RefSeq" id="XP_032824537.1">
    <property type="nucleotide sequence ID" value="XM_032968646.1"/>
</dbReference>
<feature type="transmembrane region" description="Helical" evidence="10">
    <location>
        <begin position="791"/>
        <end position="819"/>
    </location>
</feature>
<dbReference type="KEGG" id="pmrn:116950687"/>
<dbReference type="GO" id="GO:0005509">
    <property type="term" value="F:calcium ion binding"/>
    <property type="evidence" value="ECO:0007669"/>
    <property type="project" value="TreeGrafter"/>
</dbReference>
<evidence type="ECO:0000256" key="2">
    <source>
        <dbReference type="ARBA" id="ARBA00007923"/>
    </source>
</evidence>
<evidence type="ECO:0000256" key="1">
    <source>
        <dbReference type="ARBA" id="ARBA00004141"/>
    </source>
</evidence>
<dbReference type="PANTHER" id="PTHR45911">
    <property type="entry name" value="C2 DOMAIN-CONTAINING PROTEIN"/>
    <property type="match status" value="1"/>
</dbReference>
<dbReference type="PROSITE" id="PS50004">
    <property type="entry name" value="C2"/>
    <property type="match status" value="3"/>
</dbReference>
<sequence length="875" mass="97438">MEAAVAQRLSSSQPDVRFGAGYQSGSSSSASSESGGSPSSPRRGPPFAATTADAAGGPSPAPPAPPLPKTWDECVGFALPVPAMLPADGRRSLPATPALRRPPCQKTSFSTSASPKHLAGRSAMEQGHPGLGVRTEGVMAGPSGCTVELPGVPGLPIPPIQAGPSAPGSLYQLSLRLREGRNLVIRDRGGTSDPYVKFKLGGKMVYKSKIIYKNLNPVWNEPFVLLLDNLKERIHVKVFDHDIGIPDDFMGSAHLDLEYLTIGSTVEVRLKLEDDRSAEDDMGVIILDATLTHRELESRDNTLGVPSCECAPNSPGKTRRSWRSKKRAMQSVRLSDIHRKAQLWSGIVSVTLIEGRQLRSIIDAGPIDPYVKFRLGAQKYKSKTIPKTSNPMWREQFEFHLYEDRATTLDICVWNKCTGFGRRDECIGRCQKELATLTKEKTHRLEVPLEEGEGSLLLLLTLTASSAVAITDLCASPLGDAGERRSVVQRYALRQSLSNVKDVGFLQVKVIRAEGLMAADVTGKSDPFCVVELGNDRLLTHTVYKTLNPEWNKVFTFNLKDIHSVLEVTVYDEDWDRTVDFLGKVAIPLLSVKNGEERGLVLKNKHLTACTKGTLFVEMEVIYNPVKASMRTFLPRESKYMEEHPKLSKQLLLQNFNRVRRCVMAVVNAFHYINSCFNWDSPPRSVTAFILFLVSVWNFELYMLPLGLLLLFIYHYVMLGTGSPQEPCVVEDMVVDDDDDDERDDKDSERKGLMEKLHAFQEVCISVQNLLGRFASLCESIKNTFNWTVPFLSWLAMAVLAVVTLVLYLVPLRFIVLLWGINKFTKKLRNPYQIDNNEVLDFLSRVPSDVQRVQYREIKHDLGPSPSRKKRSNPG</sequence>
<feature type="compositionally biased region" description="Pro residues" evidence="9">
    <location>
        <begin position="59"/>
        <end position="68"/>
    </location>
</feature>
<dbReference type="InterPro" id="IPR000008">
    <property type="entry name" value="C2_dom"/>
</dbReference>
<comment type="subcellular location">
    <subcellularLocation>
        <location evidence="1">Membrane</location>
        <topology evidence="1">Multi-pass membrane protein</topology>
    </subcellularLocation>
</comment>
<feature type="domain" description="C2" evidence="11">
    <location>
        <begin position="489"/>
        <end position="602"/>
    </location>
</feature>
<feature type="compositionally biased region" description="Low complexity" evidence="9">
    <location>
        <begin position="24"/>
        <end position="58"/>
    </location>
</feature>
<feature type="domain" description="C2" evidence="11">
    <location>
        <begin position="152"/>
        <end position="270"/>
    </location>
</feature>
<comment type="similarity">
    <text evidence="2">Belongs to the MCTP family.</text>
</comment>
<evidence type="ECO:0000256" key="9">
    <source>
        <dbReference type="SAM" id="MobiDB-lite"/>
    </source>
</evidence>
<dbReference type="FunFam" id="2.60.40.150:FF:000019">
    <property type="entry name" value="Multiple C2 and transmembrane domain-containing protein 2 isoform 1"/>
    <property type="match status" value="1"/>
</dbReference>
<evidence type="ECO:0000259" key="11">
    <source>
        <dbReference type="PROSITE" id="PS50004"/>
    </source>
</evidence>
<dbReference type="Proteomes" id="UP001318040">
    <property type="component" value="Chromosome 40"/>
</dbReference>
<evidence type="ECO:0000256" key="5">
    <source>
        <dbReference type="ARBA" id="ARBA00022737"/>
    </source>
</evidence>
<feature type="transmembrane region" description="Helical" evidence="10">
    <location>
        <begin position="689"/>
        <end position="717"/>
    </location>
</feature>
<dbReference type="CTD" id="79772"/>
<keyword evidence="6" id="KW-0106">Calcium</keyword>
<feature type="domain" description="C2" evidence="11">
    <location>
        <begin position="328"/>
        <end position="447"/>
    </location>
</feature>
<dbReference type="GO" id="GO:0030672">
    <property type="term" value="C:synaptic vesicle membrane"/>
    <property type="evidence" value="ECO:0007669"/>
    <property type="project" value="TreeGrafter"/>
</dbReference>
<keyword evidence="4" id="KW-0479">Metal-binding</keyword>
<organism evidence="12 13">
    <name type="scientific">Petromyzon marinus</name>
    <name type="common">Sea lamprey</name>
    <dbReference type="NCBI Taxonomy" id="7757"/>
    <lineage>
        <taxon>Eukaryota</taxon>
        <taxon>Metazoa</taxon>
        <taxon>Chordata</taxon>
        <taxon>Craniata</taxon>
        <taxon>Vertebrata</taxon>
        <taxon>Cyclostomata</taxon>
        <taxon>Hyperoartia</taxon>
        <taxon>Petromyzontiformes</taxon>
        <taxon>Petromyzontidae</taxon>
        <taxon>Petromyzon</taxon>
    </lineage>
</organism>
<protein>
    <submittedName>
        <fullName evidence="13">LOW QUALITY PROTEIN: multiple C2 and transmembrane domain-containing protein 1</fullName>
    </submittedName>
</protein>